<organism evidence="1">
    <name type="scientific">Cyprideis torosa</name>
    <dbReference type="NCBI Taxonomy" id="163714"/>
    <lineage>
        <taxon>Eukaryota</taxon>
        <taxon>Metazoa</taxon>
        <taxon>Ecdysozoa</taxon>
        <taxon>Arthropoda</taxon>
        <taxon>Crustacea</taxon>
        <taxon>Oligostraca</taxon>
        <taxon>Ostracoda</taxon>
        <taxon>Podocopa</taxon>
        <taxon>Podocopida</taxon>
        <taxon>Cytherocopina</taxon>
        <taxon>Cytheroidea</taxon>
        <taxon>Cytherideidae</taxon>
        <taxon>Cyprideis</taxon>
    </lineage>
</organism>
<protein>
    <submittedName>
        <fullName evidence="1">Uncharacterized protein</fullName>
    </submittedName>
</protein>
<reference evidence="1" key="1">
    <citation type="submission" date="2020-11" db="EMBL/GenBank/DDBJ databases">
        <authorList>
            <person name="Tran Van P."/>
        </authorList>
    </citation>
    <scope>NUCLEOTIDE SEQUENCE</scope>
</reference>
<accession>A0A7R8WSL2</accession>
<dbReference type="AlphaFoldDB" id="A0A7R8WSL2"/>
<gene>
    <name evidence="1" type="ORF">CTOB1V02_LOCUS12122</name>
</gene>
<name>A0A7R8WSL2_9CRUS</name>
<feature type="non-terminal residue" evidence="1">
    <location>
        <position position="1"/>
    </location>
</feature>
<evidence type="ECO:0000313" key="1">
    <source>
        <dbReference type="EMBL" id="CAD7234306.1"/>
    </source>
</evidence>
<dbReference type="EMBL" id="OB668303">
    <property type="protein sequence ID" value="CAD7234306.1"/>
    <property type="molecule type" value="Genomic_DNA"/>
</dbReference>
<proteinExistence type="predicted"/>
<sequence length="243" mass="24612">IDLQEFDNLPDVLLYSDNSGVPGSSWHPQGSTPVDTTTFAPSPGLVTMSPIPIAPSQSDGTISGGPTSVGQLLQLGIGGPSPRSMEPQDAGVSSVGAGGGPPTMAFPQQVLVPTSSNNATMGPREMRMLQTGPDMEAPSMGIRGPQMSSGPVGSIQGVRIRGPGVPSHQIFATGPSARMPQGQMIGVLGAQSGIIKGPWGVGVPKSSAEHMIAPVSSALGTVGLPLFHGSLCTMDLQRTSRAG</sequence>